<keyword evidence="12 18" id="KW-1133">Transmembrane helix</keyword>
<dbReference type="EMBL" id="KM244699">
    <property type="protein sequence ID" value="AIW65020.1"/>
    <property type="molecule type" value="Genomic_DNA"/>
</dbReference>
<dbReference type="PANTHER" id="PTHR46552">
    <property type="entry name" value="NADH-UBIQUINONE OXIDOREDUCTASE CHAIN 2"/>
    <property type="match status" value="1"/>
</dbReference>
<organism evidence="20">
    <name type="scientific">Pentatomidae sp. GM-2014</name>
    <dbReference type="NCBI Taxonomy" id="1651278"/>
    <lineage>
        <taxon>Eukaryota</taxon>
        <taxon>Metazoa</taxon>
        <taxon>Ecdysozoa</taxon>
        <taxon>Arthropoda</taxon>
        <taxon>Hexapoda</taxon>
        <taxon>Insecta</taxon>
        <taxon>Pterygota</taxon>
        <taxon>Neoptera</taxon>
        <taxon>Paraneoptera</taxon>
        <taxon>Hemiptera</taxon>
        <taxon>Heteroptera</taxon>
        <taxon>Panheteroptera</taxon>
        <taxon>Pentatomomorpha</taxon>
        <taxon>Pentatomoidea</taxon>
        <taxon>Pentatomidae</taxon>
    </lineage>
</organism>
<evidence type="ECO:0000256" key="15">
    <source>
        <dbReference type="ARBA" id="ARBA00023128"/>
    </source>
</evidence>
<evidence type="ECO:0000256" key="6">
    <source>
        <dbReference type="ARBA" id="ARBA00022448"/>
    </source>
</evidence>
<geneLocation type="mitochondrion" evidence="20"/>
<evidence type="ECO:0000256" key="13">
    <source>
        <dbReference type="ARBA" id="ARBA00023027"/>
    </source>
</evidence>
<feature type="transmembrane region" description="Helical" evidence="18">
    <location>
        <begin position="6"/>
        <end position="32"/>
    </location>
</feature>
<feature type="transmembrane region" description="Helical" evidence="18">
    <location>
        <begin position="264"/>
        <end position="286"/>
    </location>
</feature>
<dbReference type="GeneID" id="36165701"/>
<evidence type="ECO:0000256" key="7">
    <source>
        <dbReference type="ARBA" id="ARBA00022660"/>
    </source>
</evidence>
<keyword evidence="9 18" id="KW-0999">Mitochondrion inner membrane</keyword>
<evidence type="ECO:0000256" key="12">
    <source>
        <dbReference type="ARBA" id="ARBA00022989"/>
    </source>
</evidence>
<feature type="transmembrane region" description="Helical" evidence="18">
    <location>
        <begin position="143"/>
        <end position="165"/>
    </location>
</feature>
<accession>A0A0A0VFZ7</accession>
<evidence type="ECO:0000256" key="14">
    <source>
        <dbReference type="ARBA" id="ARBA00023075"/>
    </source>
</evidence>
<comment type="subcellular location">
    <subcellularLocation>
        <location evidence="2 18">Mitochondrion inner membrane</location>
        <topology evidence="2 18">Multi-pass membrane protein</topology>
    </subcellularLocation>
</comment>
<dbReference type="AlphaFoldDB" id="A0A0A0VFZ7"/>
<protein>
    <recommendedName>
        <fullName evidence="5 18">NADH-ubiquinone oxidoreductase chain 2</fullName>
        <ecNumber evidence="4 18">7.1.1.2</ecNumber>
    </recommendedName>
</protein>
<comment type="function">
    <text evidence="18">Core subunit of the mitochondrial membrane respiratory chain NADH dehydrogenase (Complex I) which catalyzes electron transfer from NADH through the respiratory chain, using ubiquinone as an electron acceptor. Essential for the catalytic activity and assembly of complex I.</text>
</comment>
<feature type="domain" description="NADH:quinone oxidoreductase/Mrp antiporter transmembrane" evidence="19">
    <location>
        <begin position="22"/>
        <end position="277"/>
    </location>
</feature>
<evidence type="ECO:0000313" key="20">
    <source>
        <dbReference type="EMBL" id="AIW65020.1"/>
    </source>
</evidence>
<sequence length="327" mass="38730">MKKSSWLFMLILMMSTMMTLSSNNWMSMWIGLEMNMMSFMPIILKKVNKSSSEAAMIYFLIQTMSSALFMMMILIKAISINMSDYIMNNAITLSLLIKLGAAPFHYWLPKIMSNMNWKKSMILMTWQKLAPLMMIYNSGSSTIINLSTMCCIIIGSIGGMNQTSLRKLMSYSSINHMGWMMILIKYINLWMMYLMLYSIIMFMVTYMFSYYNIYYMNQLSMIYMNNTEKISFFFMMLSLGGLPPFIGFLPKWITMQTMMMEKEYFMMFIMIMFSLITLMFYTRIMMNMFMTFNSSTKWSFTKPNKYFNMLNIIMNLSLPLIMIMNIM</sequence>
<keyword evidence="11 18" id="KW-0249">Electron transport</keyword>
<dbReference type="PRINTS" id="PR01436">
    <property type="entry name" value="NADHDHGNASE2"/>
</dbReference>
<comment type="catalytic activity">
    <reaction evidence="17 18">
        <text>a ubiquinone + NADH + 5 H(+)(in) = a ubiquinol + NAD(+) + 4 H(+)(out)</text>
        <dbReference type="Rhea" id="RHEA:29091"/>
        <dbReference type="Rhea" id="RHEA-COMP:9565"/>
        <dbReference type="Rhea" id="RHEA-COMP:9566"/>
        <dbReference type="ChEBI" id="CHEBI:15378"/>
        <dbReference type="ChEBI" id="CHEBI:16389"/>
        <dbReference type="ChEBI" id="CHEBI:17976"/>
        <dbReference type="ChEBI" id="CHEBI:57540"/>
        <dbReference type="ChEBI" id="CHEBI:57945"/>
        <dbReference type="EC" id="7.1.1.2"/>
    </reaction>
</comment>
<dbReference type="GO" id="GO:0005743">
    <property type="term" value="C:mitochondrial inner membrane"/>
    <property type="evidence" value="ECO:0007669"/>
    <property type="project" value="UniProtKB-SubCell"/>
</dbReference>
<name>A0A0A0VFZ7_9HEMI</name>
<evidence type="ECO:0000256" key="10">
    <source>
        <dbReference type="ARBA" id="ARBA00022967"/>
    </source>
</evidence>
<evidence type="ECO:0000256" key="3">
    <source>
        <dbReference type="ARBA" id="ARBA00007012"/>
    </source>
</evidence>
<evidence type="ECO:0000256" key="1">
    <source>
        <dbReference type="ARBA" id="ARBA00003257"/>
    </source>
</evidence>
<keyword evidence="14 18" id="KW-0830">Ubiquinone</keyword>
<dbReference type="Pfam" id="PF00361">
    <property type="entry name" value="Proton_antipo_M"/>
    <property type="match status" value="1"/>
</dbReference>
<feature type="transmembrane region" description="Helical" evidence="18">
    <location>
        <begin position="53"/>
        <end position="78"/>
    </location>
</feature>
<comment type="function">
    <text evidence="1">Core subunit of the mitochondrial membrane respiratory chain NADH dehydrogenase (Complex I) that is believed to belong to the minimal assembly required for catalysis. Complex I functions in the transfer of electrons from NADH to the respiratory chain. The immediate electron acceptor for the enzyme is believed to be ubiquinone.</text>
</comment>
<dbReference type="PANTHER" id="PTHR46552:SF1">
    <property type="entry name" value="NADH-UBIQUINONE OXIDOREDUCTASE CHAIN 2"/>
    <property type="match status" value="1"/>
</dbReference>
<dbReference type="CTD" id="4536"/>
<evidence type="ECO:0000256" key="11">
    <source>
        <dbReference type="ARBA" id="ARBA00022982"/>
    </source>
</evidence>
<comment type="similarity">
    <text evidence="3 18">Belongs to the complex I subunit 2 family.</text>
</comment>
<dbReference type="InterPro" id="IPR003917">
    <property type="entry name" value="NADH_UbQ_OxRdtase_chain2"/>
</dbReference>
<gene>
    <name evidence="20" type="primary">ND2</name>
</gene>
<evidence type="ECO:0000256" key="17">
    <source>
        <dbReference type="ARBA" id="ARBA00049551"/>
    </source>
</evidence>
<evidence type="ECO:0000259" key="19">
    <source>
        <dbReference type="Pfam" id="PF00361"/>
    </source>
</evidence>
<dbReference type="InterPro" id="IPR050175">
    <property type="entry name" value="Complex_I_Subunit_2"/>
</dbReference>
<keyword evidence="16 18" id="KW-0472">Membrane</keyword>
<feature type="transmembrane region" description="Helical" evidence="18">
    <location>
        <begin position="90"/>
        <end position="108"/>
    </location>
</feature>
<evidence type="ECO:0000256" key="9">
    <source>
        <dbReference type="ARBA" id="ARBA00022792"/>
    </source>
</evidence>
<evidence type="ECO:0000256" key="8">
    <source>
        <dbReference type="ARBA" id="ARBA00022692"/>
    </source>
</evidence>
<evidence type="ECO:0000256" key="2">
    <source>
        <dbReference type="ARBA" id="ARBA00004448"/>
    </source>
</evidence>
<keyword evidence="15 18" id="KW-0496">Mitochondrion</keyword>
<evidence type="ECO:0000256" key="16">
    <source>
        <dbReference type="ARBA" id="ARBA00023136"/>
    </source>
</evidence>
<keyword evidence="10 18" id="KW-1278">Translocase</keyword>
<dbReference type="EC" id="7.1.1.2" evidence="4 18"/>
<evidence type="ECO:0000256" key="5">
    <source>
        <dbReference type="ARBA" id="ARBA00021008"/>
    </source>
</evidence>
<dbReference type="RefSeq" id="YP_009466090.1">
    <property type="nucleotide sequence ID" value="NC_037074.1"/>
</dbReference>
<dbReference type="GO" id="GO:0008137">
    <property type="term" value="F:NADH dehydrogenase (ubiquinone) activity"/>
    <property type="evidence" value="ECO:0007669"/>
    <property type="project" value="UniProtKB-EC"/>
</dbReference>
<feature type="transmembrane region" description="Helical" evidence="18">
    <location>
        <begin position="306"/>
        <end position="326"/>
    </location>
</feature>
<keyword evidence="13 18" id="KW-0520">NAD</keyword>
<keyword evidence="6" id="KW-0813">Transport</keyword>
<keyword evidence="8 18" id="KW-0812">Transmembrane</keyword>
<dbReference type="GO" id="GO:0006120">
    <property type="term" value="P:mitochondrial electron transport, NADH to ubiquinone"/>
    <property type="evidence" value="ECO:0007669"/>
    <property type="project" value="InterPro"/>
</dbReference>
<reference evidence="20" key="1">
    <citation type="journal article" date="2014" name="Nucleic Acids Res.">
        <title>Multiplex sequencing of pooled mitochondrial genomes-a crucial step toward biodiversity analysis using mito-metagenomics.</title>
        <authorList>
            <person name="Tang M."/>
            <person name="Tan M."/>
            <person name="Meng G."/>
            <person name="Yang S."/>
            <person name="Su X."/>
            <person name="Liu S."/>
            <person name="Song W."/>
            <person name="Li Y."/>
            <person name="Wu Q."/>
            <person name="Zhang A."/>
            <person name="Zhou X."/>
        </authorList>
    </citation>
    <scope>NUCLEOTIDE SEQUENCE</scope>
</reference>
<dbReference type="InterPro" id="IPR001750">
    <property type="entry name" value="ND/Mrp_TM"/>
</dbReference>
<proteinExistence type="inferred from homology"/>
<evidence type="ECO:0000256" key="4">
    <source>
        <dbReference type="ARBA" id="ARBA00012944"/>
    </source>
</evidence>
<keyword evidence="7 18" id="KW-0679">Respiratory chain</keyword>
<feature type="transmembrane region" description="Helical" evidence="18">
    <location>
        <begin position="186"/>
        <end position="210"/>
    </location>
</feature>
<feature type="transmembrane region" description="Helical" evidence="18">
    <location>
        <begin position="230"/>
        <end position="252"/>
    </location>
</feature>
<evidence type="ECO:0000256" key="18">
    <source>
        <dbReference type="RuleBase" id="RU003403"/>
    </source>
</evidence>